<feature type="domain" description="BCAS3" evidence="3">
    <location>
        <begin position="624"/>
        <end position="762"/>
    </location>
</feature>
<feature type="domain" description="BCAS3 WD40" evidence="4">
    <location>
        <begin position="87"/>
        <end position="489"/>
    </location>
</feature>
<dbReference type="InterPro" id="IPR036322">
    <property type="entry name" value="WD40_repeat_dom_sf"/>
</dbReference>
<evidence type="ECO:0000313" key="5">
    <source>
        <dbReference type="EnsemblPlants" id="Kaladp0044s0085.1.v1.1"/>
    </source>
</evidence>
<dbReference type="GO" id="GO:0000407">
    <property type="term" value="C:phagophore assembly site"/>
    <property type="evidence" value="ECO:0007669"/>
    <property type="project" value="UniProtKB-SubCell"/>
</dbReference>
<feature type="region of interest" description="Disordered" evidence="2">
    <location>
        <begin position="806"/>
        <end position="826"/>
    </location>
</feature>
<dbReference type="GO" id="GO:0006914">
    <property type="term" value="P:autophagy"/>
    <property type="evidence" value="ECO:0007669"/>
    <property type="project" value="InterPro"/>
</dbReference>
<protein>
    <submittedName>
        <fullName evidence="5">Uncharacterized protein</fullName>
    </submittedName>
</protein>
<evidence type="ECO:0000259" key="3">
    <source>
        <dbReference type="Pfam" id="PF12490"/>
    </source>
</evidence>
<comment type="subcellular location">
    <subcellularLocation>
        <location evidence="1">Preautophagosomal structure</location>
    </subcellularLocation>
</comment>
<proteinExistence type="predicted"/>
<feature type="compositionally biased region" description="Low complexity" evidence="2">
    <location>
        <begin position="812"/>
        <end position="822"/>
    </location>
</feature>
<keyword evidence="6" id="KW-1185">Reference proteome</keyword>
<accession>A0A7N0TS64</accession>
<name>A0A7N0TS64_KALFE</name>
<dbReference type="OMA" id="PSEHFKN"/>
<evidence type="ECO:0000256" key="2">
    <source>
        <dbReference type="SAM" id="MobiDB-lite"/>
    </source>
</evidence>
<dbReference type="Pfam" id="PF12490">
    <property type="entry name" value="BCAS3"/>
    <property type="match status" value="1"/>
</dbReference>
<dbReference type="InterPro" id="IPR022175">
    <property type="entry name" value="BCAS3_dom"/>
</dbReference>
<dbReference type="Gramene" id="Kaladp0044s0085.1.v1.1">
    <property type="protein sequence ID" value="Kaladp0044s0085.1.v1.1"/>
    <property type="gene ID" value="Kaladp0044s0085.v1.1"/>
</dbReference>
<evidence type="ECO:0000256" key="1">
    <source>
        <dbReference type="ARBA" id="ARBA00004329"/>
    </source>
</evidence>
<evidence type="ECO:0000313" key="6">
    <source>
        <dbReference type="Proteomes" id="UP000594263"/>
    </source>
</evidence>
<dbReference type="PANTHER" id="PTHR13268:SF0">
    <property type="entry name" value="BCAS3 MICROTUBULE ASSOCIATED CELL MIGRATION FACTOR"/>
    <property type="match status" value="1"/>
</dbReference>
<dbReference type="EnsemblPlants" id="Kaladp0044s0085.1.v1.1">
    <property type="protein sequence ID" value="Kaladp0044s0085.1.v1.1"/>
    <property type="gene ID" value="Kaladp0044s0085.v1.1"/>
</dbReference>
<dbReference type="InterPro" id="IPR015943">
    <property type="entry name" value="WD40/YVTN_repeat-like_dom_sf"/>
</dbReference>
<dbReference type="SUPFAM" id="SSF50978">
    <property type="entry name" value="WD40 repeat-like"/>
    <property type="match status" value="1"/>
</dbReference>
<dbReference type="GO" id="GO:0042594">
    <property type="term" value="P:response to starvation"/>
    <property type="evidence" value="ECO:0007669"/>
    <property type="project" value="TreeGrafter"/>
</dbReference>
<dbReference type="Pfam" id="PF21034">
    <property type="entry name" value="BCAS3_WD40"/>
    <property type="match status" value="1"/>
</dbReference>
<dbReference type="SMART" id="SM00320">
    <property type="entry name" value="WD40"/>
    <property type="match status" value="2"/>
</dbReference>
<dbReference type="Gene3D" id="2.130.10.10">
    <property type="entry name" value="YVTN repeat-like/Quinoprotein amine dehydrogenase"/>
    <property type="match status" value="1"/>
</dbReference>
<evidence type="ECO:0000259" key="4">
    <source>
        <dbReference type="Pfam" id="PF21034"/>
    </source>
</evidence>
<feature type="region of interest" description="Disordered" evidence="2">
    <location>
        <begin position="960"/>
        <end position="1001"/>
    </location>
</feature>
<feature type="compositionally biased region" description="Acidic residues" evidence="2">
    <location>
        <begin position="985"/>
        <end position="996"/>
    </location>
</feature>
<reference evidence="5" key="1">
    <citation type="submission" date="2021-01" db="UniProtKB">
        <authorList>
            <consortium name="EnsemblPlants"/>
        </authorList>
    </citation>
    <scope>IDENTIFICATION</scope>
</reference>
<organism evidence="5 6">
    <name type="scientific">Kalanchoe fedtschenkoi</name>
    <name type="common">Lavender scallops</name>
    <name type="synonym">South American air plant</name>
    <dbReference type="NCBI Taxonomy" id="63787"/>
    <lineage>
        <taxon>Eukaryota</taxon>
        <taxon>Viridiplantae</taxon>
        <taxon>Streptophyta</taxon>
        <taxon>Embryophyta</taxon>
        <taxon>Tracheophyta</taxon>
        <taxon>Spermatophyta</taxon>
        <taxon>Magnoliopsida</taxon>
        <taxon>eudicotyledons</taxon>
        <taxon>Gunneridae</taxon>
        <taxon>Pentapetalae</taxon>
        <taxon>Saxifragales</taxon>
        <taxon>Crassulaceae</taxon>
        <taxon>Kalanchoe</taxon>
    </lineage>
</organism>
<dbReference type="InterPro" id="IPR001680">
    <property type="entry name" value="WD40_rpt"/>
</dbReference>
<dbReference type="InterPro" id="IPR048382">
    <property type="entry name" value="BCAS3_WD40"/>
</dbReference>
<dbReference type="AlphaFoldDB" id="A0A7N0TS64"/>
<sequence>MRKSRGRNNGGLFPNSLKIISSCIRTVSTNATTVASTVRSAGASVAASIAAAADDHKDQCETAGHWLSVVTWAGFDKLELDSSSSKNVLLLGYQNGFQVLDVEDASNVNELVSKRDCAVTFLQMLPLPDMSSGEEGFGESHPLLLVVAGDDANNSSVGPYQAMNMGRDGSQEALSGNLTNSSTVVRFYSLRSHSYIHVLRFRSAVCMVRCSRRIVAVGLPSQIYCFDALTLVNKFSVLTYPVPQLGGPGTTGINIGYGPLAVGPRWLAYASSTPLSSNSGRLSPQYLTSSPGVSLSTSPSNSTLVARYAVESSKQLAAGIINLGDKGYKTLSKYYQDFHPDGSNSPVSPNTGWKTGWQSTSETDNAGVVVVKDFVTRDVISQFKAHSSPISAICFDPSGTLLVTASVYGNNINIFRILPSVTRGNSSSQNYDWRSSHVHLYKLHRGIRSAVIQDICFSRYSQWVAVVSSKGTCHIFFLSPFGGDARFQTIHSECEEPTLFPVIPLPWWSVSSCITNQPSFPAPSPISLAVVTRLRNSDSGWLGTVGNAAAFSTGKGSVPSGAVAAVFHNSVPCRPQHVNSKNNTLEHLLVYTPSGHVVQHKLVPYIGPEANDGGSRIQPDSIENSKYDELRVKVEAVQWWDVCRRTDWQEREECILLPNFSKQESSAVDQDKDVLNSNFREIEEKTSGTAASTKAHDRSHFYLAKAEVQRNFGSFSWQESKVSFHMMVLSKIDENIEGEIEIEKLPVNEVEIRWKDPLPVFEHYHGAKLRWNDRGLSGDLCTLFSETSQGKGRITEGKVTEEIVMNHSNPASLSSTESSDGGSSRRAENLLDLDHLPYEKSYAQVPHALNEFSYERRGGSIAEPLIADGKFGQSRSQDTNLRNFADNSLRSASCDVQSPEGAVGFSNTTSSDSGCTNNHFDADSFTAHHADVDEKAPLMSKAPTDISHCFQEEYCKASDAAGSSHNYNPASDDAKNSSSNLETVNQEEGDNEEDRQEDMFGGMFAFFEEDS</sequence>
<dbReference type="PANTHER" id="PTHR13268">
    <property type="entry name" value="BREAST CARCINOMA AMPLIFIED SEQUENCE 3"/>
    <property type="match status" value="1"/>
</dbReference>
<dbReference type="Proteomes" id="UP000594263">
    <property type="component" value="Unplaced"/>
</dbReference>
<dbReference type="InterPro" id="IPR045142">
    <property type="entry name" value="BCAS3-like"/>
</dbReference>